<sequence length="92" mass="10814">MGFSSQSQRSSQYLNPDMSIYIFDSEKKRILPNARLIESLRWWKLQTTPPFYAGVSELEGESWDFVDQEALELERIWGLRKRKGKAFGRGRV</sequence>
<comment type="caution">
    <text evidence="1">The sequence shown here is derived from an EMBL/GenBank/DDBJ whole genome shotgun (WGS) entry which is preliminary data.</text>
</comment>
<accession>A0ACC2MDD3</accession>
<organism evidence="1 2">
    <name type="scientific">Persea americana</name>
    <name type="common">Avocado</name>
    <dbReference type="NCBI Taxonomy" id="3435"/>
    <lineage>
        <taxon>Eukaryota</taxon>
        <taxon>Viridiplantae</taxon>
        <taxon>Streptophyta</taxon>
        <taxon>Embryophyta</taxon>
        <taxon>Tracheophyta</taxon>
        <taxon>Spermatophyta</taxon>
        <taxon>Magnoliopsida</taxon>
        <taxon>Magnoliidae</taxon>
        <taxon>Laurales</taxon>
        <taxon>Lauraceae</taxon>
        <taxon>Persea</taxon>
    </lineage>
</organism>
<reference evidence="1 2" key="1">
    <citation type="journal article" date="2022" name="Hortic Res">
        <title>A haplotype resolved chromosomal level avocado genome allows analysis of novel avocado genes.</title>
        <authorList>
            <person name="Nath O."/>
            <person name="Fletcher S.J."/>
            <person name="Hayward A."/>
            <person name="Shaw L.M."/>
            <person name="Masouleh A.K."/>
            <person name="Furtado A."/>
            <person name="Henry R.J."/>
            <person name="Mitter N."/>
        </authorList>
    </citation>
    <scope>NUCLEOTIDE SEQUENCE [LARGE SCALE GENOMIC DNA]</scope>
    <source>
        <strain evidence="2">cv. Hass</strain>
    </source>
</reference>
<dbReference type="Proteomes" id="UP001234297">
    <property type="component" value="Chromosome 2"/>
</dbReference>
<protein>
    <submittedName>
        <fullName evidence="1">Uncharacterized protein</fullName>
    </submittedName>
</protein>
<name>A0ACC2MDD3_PERAE</name>
<keyword evidence="2" id="KW-1185">Reference proteome</keyword>
<evidence type="ECO:0000313" key="1">
    <source>
        <dbReference type="EMBL" id="KAJ8643349.1"/>
    </source>
</evidence>
<proteinExistence type="predicted"/>
<evidence type="ECO:0000313" key="2">
    <source>
        <dbReference type="Proteomes" id="UP001234297"/>
    </source>
</evidence>
<dbReference type="EMBL" id="CM056810">
    <property type="protein sequence ID" value="KAJ8643349.1"/>
    <property type="molecule type" value="Genomic_DNA"/>
</dbReference>
<gene>
    <name evidence="1" type="ORF">MRB53_005097</name>
</gene>